<evidence type="ECO:0000256" key="3">
    <source>
        <dbReference type="ARBA" id="ARBA00022964"/>
    </source>
</evidence>
<evidence type="ECO:0000256" key="4">
    <source>
        <dbReference type="ARBA" id="ARBA00023002"/>
    </source>
</evidence>
<evidence type="ECO:0000313" key="6">
    <source>
        <dbReference type="EMBL" id="KAF7377730.1"/>
    </source>
</evidence>
<dbReference type="Pfam" id="PF03098">
    <property type="entry name" value="An_peroxidase"/>
    <property type="match status" value="1"/>
</dbReference>
<dbReference type="OrthoDB" id="823504at2759"/>
<dbReference type="GO" id="GO:0051213">
    <property type="term" value="F:dioxygenase activity"/>
    <property type="evidence" value="ECO:0007669"/>
    <property type="project" value="UniProtKB-KW"/>
</dbReference>
<evidence type="ECO:0000256" key="5">
    <source>
        <dbReference type="ARBA" id="ARBA00023004"/>
    </source>
</evidence>
<dbReference type="GO" id="GO:0006979">
    <property type="term" value="P:response to oxidative stress"/>
    <property type="evidence" value="ECO:0007669"/>
    <property type="project" value="InterPro"/>
</dbReference>
<dbReference type="SUPFAM" id="SSF48264">
    <property type="entry name" value="Cytochrome P450"/>
    <property type="match status" value="1"/>
</dbReference>
<keyword evidence="7" id="KW-1185">Reference proteome</keyword>
<dbReference type="PROSITE" id="PS50292">
    <property type="entry name" value="PEROXIDASE_3"/>
    <property type="match status" value="1"/>
</dbReference>
<evidence type="ECO:0000313" key="7">
    <source>
        <dbReference type="Proteomes" id="UP000623467"/>
    </source>
</evidence>
<dbReference type="GO" id="GO:0004601">
    <property type="term" value="F:peroxidase activity"/>
    <property type="evidence" value="ECO:0007669"/>
    <property type="project" value="InterPro"/>
</dbReference>
<keyword evidence="1" id="KW-0349">Heme</keyword>
<evidence type="ECO:0000256" key="1">
    <source>
        <dbReference type="ARBA" id="ARBA00022617"/>
    </source>
</evidence>
<dbReference type="Gene3D" id="1.10.630.10">
    <property type="entry name" value="Cytochrome P450"/>
    <property type="match status" value="1"/>
</dbReference>
<name>A0A8H6ZEW7_9AGAR</name>
<dbReference type="PANTHER" id="PTHR11903:SF37">
    <property type="entry name" value="PSI-PRODUCING OXYGENASE A"/>
    <property type="match status" value="1"/>
</dbReference>
<dbReference type="InterPro" id="IPR010255">
    <property type="entry name" value="Haem_peroxidase_sf"/>
</dbReference>
<gene>
    <name evidence="6" type="ORF">MSAN_00196000</name>
</gene>
<keyword evidence="5" id="KW-0408">Iron</keyword>
<comment type="caution">
    <text evidence="6">The sequence shown here is derived from an EMBL/GenBank/DDBJ whole genome shotgun (WGS) entry which is preliminary data.</text>
</comment>
<dbReference type="InterPro" id="IPR034812">
    <property type="entry name" value="Ppo-like_N"/>
</dbReference>
<reference evidence="6" key="1">
    <citation type="submission" date="2020-05" db="EMBL/GenBank/DDBJ databases">
        <title>Mycena genomes resolve the evolution of fungal bioluminescence.</title>
        <authorList>
            <person name="Tsai I.J."/>
        </authorList>
    </citation>
    <scope>NUCLEOTIDE SEQUENCE</scope>
    <source>
        <strain evidence="6">160909Yilan</strain>
    </source>
</reference>
<dbReference type="SUPFAM" id="SSF48113">
    <property type="entry name" value="Heme-dependent peroxidases"/>
    <property type="match status" value="1"/>
</dbReference>
<dbReference type="AlphaFoldDB" id="A0A8H6ZEW7"/>
<dbReference type="PANTHER" id="PTHR11903">
    <property type="entry name" value="PROSTAGLANDIN G/H SYNTHASE"/>
    <property type="match status" value="1"/>
</dbReference>
<dbReference type="InterPro" id="IPR050783">
    <property type="entry name" value="Oxylipin_biosynth_metab"/>
</dbReference>
<keyword evidence="3" id="KW-0223">Dioxygenase</keyword>
<evidence type="ECO:0008006" key="8">
    <source>
        <dbReference type="Google" id="ProtNLM"/>
    </source>
</evidence>
<keyword evidence="2" id="KW-0479">Metal-binding</keyword>
<keyword evidence="4" id="KW-0560">Oxidoreductase</keyword>
<dbReference type="GO" id="GO:0004497">
    <property type="term" value="F:monooxygenase activity"/>
    <property type="evidence" value="ECO:0007669"/>
    <property type="project" value="InterPro"/>
</dbReference>
<dbReference type="InterPro" id="IPR037120">
    <property type="entry name" value="Haem_peroxidase_sf_animal"/>
</dbReference>
<dbReference type="GO" id="GO:0020037">
    <property type="term" value="F:heme binding"/>
    <property type="evidence" value="ECO:0007669"/>
    <property type="project" value="InterPro"/>
</dbReference>
<protein>
    <recommendedName>
        <fullName evidence="8">Heme peroxidase</fullName>
    </recommendedName>
</protein>
<dbReference type="GO" id="GO:0016705">
    <property type="term" value="F:oxidoreductase activity, acting on paired donors, with incorporation or reduction of molecular oxygen"/>
    <property type="evidence" value="ECO:0007669"/>
    <property type="project" value="InterPro"/>
</dbReference>
<dbReference type="Proteomes" id="UP000623467">
    <property type="component" value="Unassembled WGS sequence"/>
</dbReference>
<accession>A0A8H6ZEW7</accession>
<dbReference type="CDD" id="cd09817">
    <property type="entry name" value="linoleate_diol_synthase_like"/>
    <property type="match status" value="1"/>
</dbReference>
<proteinExistence type="predicted"/>
<dbReference type="InterPro" id="IPR036396">
    <property type="entry name" value="Cyt_P450_sf"/>
</dbReference>
<dbReference type="EMBL" id="JACAZH010000001">
    <property type="protein sequence ID" value="KAF7377730.1"/>
    <property type="molecule type" value="Genomic_DNA"/>
</dbReference>
<dbReference type="Gene3D" id="1.10.640.10">
    <property type="entry name" value="Haem peroxidase domain superfamily, animal type"/>
    <property type="match status" value="1"/>
</dbReference>
<dbReference type="InterPro" id="IPR019791">
    <property type="entry name" value="Haem_peroxidase_animal"/>
</dbReference>
<dbReference type="GO" id="GO:0005506">
    <property type="term" value="F:iron ion binding"/>
    <property type="evidence" value="ECO:0007669"/>
    <property type="project" value="InterPro"/>
</dbReference>
<evidence type="ECO:0000256" key="2">
    <source>
        <dbReference type="ARBA" id="ARBA00022723"/>
    </source>
</evidence>
<organism evidence="6 7">
    <name type="scientific">Mycena sanguinolenta</name>
    <dbReference type="NCBI Taxonomy" id="230812"/>
    <lineage>
        <taxon>Eukaryota</taxon>
        <taxon>Fungi</taxon>
        <taxon>Dikarya</taxon>
        <taxon>Basidiomycota</taxon>
        <taxon>Agaricomycotina</taxon>
        <taxon>Agaricomycetes</taxon>
        <taxon>Agaricomycetidae</taxon>
        <taxon>Agaricales</taxon>
        <taxon>Marasmiineae</taxon>
        <taxon>Mycenaceae</taxon>
        <taxon>Mycena</taxon>
    </lineage>
</organism>
<dbReference type="GO" id="GO:0006631">
    <property type="term" value="P:fatty acid metabolic process"/>
    <property type="evidence" value="ECO:0007669"/>
    <property type="project" value="UniProtKB-ARBA"/>
</dbReference>
<sequence length="1006" mass="113108">MSLMDLHPDALDQNVKTRTAPFELKDLPGYVDLVKHSNSIDDRKFLLENMVTLMSRLSTVNSPALQELCKTLQATLIDLLYKDLPHPPSTYLCILPQHAPTAAANPIKYAYRNADGSNYVPLFPGLGKANSPYARSVPQTNFTPPATLPDAGLVFDTLMSRDEFVEHPGGISSLFFAFADLVIHSVFNTSPRDATINLTSSYLDLSILYGNSQTEQDSVRNKDGRGRLYEDVFADSRLLFMPPSASTLLVLLSRNHNYSAQKILEINENGRYKTVFQNEAEKAAQDDEIFQRARLVNCDYVGAILGLVRDGYSWRLDPLSQSREPTHDLTPRGEGNVVSIEFNLLYRWHATLSKKDTEWTEDLFKELFGGKDFGSITREDFIKVAIQKMKADPDPRKWTFNKQVLQRGPDGRFKDSDLAEILYNATSWRAGAYKARGIPEVLRVIEVLGIEQARRWGACSMNDFRRFLGLKPYADFKEWNHDERVHTAAAALYKDIENLELYVGLQAEEPKTPMAGAGLCPGYTISRAILADAVCLTRGDRFLTVEFTPFSLTAWGYRDCQFDVQDGSYGGLLTKLLFRTLPAYYPPRSAYAHFPFLDPVYMKECMSKRDPALADKYIWTRPTPSAHADDVVVVKTAAGVRAILDNPTIFPTEYVGRLEAVTGRKGVNHAFVTQILLKDISKWATYFGAETQRLIEQRSLNHIGKSGKVQYVDIVHDVINVLPVHWICQQLAGLPLKDGDPKDEQRQYEAFSDVCRYIFLTSEPVNDWHLRESSIKTFQKFEKVVKEHLSSKIWDSNHASLADSRFLKDLYAQHHDLTDLAAALFAEVVPTAAHWSQAIAHVVNYYLDDSRMQARQEIVQLAGLRTPQANSQIATHIRAALVHDPLVWGVYRTAQTTDFVVDSTKVPVGARVFASIKEANAGANQQSAILSIGEHGLLSAQFFESTVPQVLGKILGLRNLKRGPNTSGSFNRFVETTHGAPQQWYVNARADLAPWPQSLVVEYNRI</sequence>